<dbReference type="RefSeq" id="WP_321536401.1">
    <property type="nucleotide sequence ID" value="NZ_JARGDL010000016.1"/>
</dbReference>
<evidence type="ECO:0000256" key="3">
    <source>
        <dbReference type="ARBA" id="ARBA00022679"/>
    </source>
</evidence>
<dbReference type="SUPFAM" id="SSF75217">
    <property type="entry name" value="alpha/beta knot"/>
    <property type="match status" value="1"/>
</dbReference>
<dbReference type="PANTHER" id="PTHR43191">
    <property type="entry name" value="RRNA METHYLTRANSFERASE 3"/>
    <property type="match status" value="1"/>
</dbReference>
<evidence type="ECO:0000259" key="4">
    <source>
        <dbReference type="SMART" id="SM00967"/>
    </source>
</evidence>
<comment type="caution">
    <text evidence="5">The sequence shown here is derived from an EMBL/GenBank/DDBJ whole genome shotgun (WGS) entry which is preliminary data.</text>
</comment>
<dbReference type="GO" id="GO:0006396">
    <property type="term" value="P:RNA processing"/>
    <property type="evidence" value="ECO:0007669"/>
    <property type="project" value="InterPro"/>
</dbReference>
<dbReference type="Gene3D" id="3.40.1280.10">
    <property type="match status" value="1"/>
</dbReference>
<accession>A0AAE3TD61</accession>
<comment type="similarity">
    <text evidence="1">Belongs to the class IV-like SAM-binding methyltransferase superfamily. RNA methyltransferase TrmH family.</text>
</comment>
<keyword evidence="2 5" id="KW-0489">Methyltransferase</keyword>
<dbReference type="InterPro" id="IPR013123">
    <property type="entry name" value="SpoU_subst-bd"/>
</dbReference>
<evidence type="ECO:0000256" key="2">
    <source>
        <dbReference type="ARBA" id="ARBA00022603"/>
    </source>
</evidence>
<organism evidence="5 6">
    <name type="scientific">Stygiobacter electus</name>
    <dbReference type="NCBI Taxonomy" id="3032292"/>
    <lineage>
        <taxon>Bacteria</taxon>
        <taxon>Pseudomonadati</taxon>
        <taxon>Ignavibacteriota</taxon>
        <taxon>Ignavibacteria</taxon>
        <taxon>Ignavibacteriales</taxon>
        <taxon>Melioribacteraceae</taxon>
        <taxon>Stygiobacter</taxon>
    </lineage>
</organism>
<dbReference type="GO" id="GO:0032259">
    <property type="term" value="P:methylation"/>
    <property type="evidence" value="ECO:0007669"/>
    <property type="project" value="UniProtKB-KW"/>
</dbReference>
<evidence type="ECO:0000313" key="5">
    <source>
        <dbReference type="EMBL" id="MDF1612630.1"/>
    </source>
</evidence>
<dbReference type="GO" id="GO:0008173">
    <property type="term" value="F:RNA methyltransferase activity"/>
    <property type="evidence" value="ECO:0007669"/>
    <property type="project" value="InterPro"/>
</dbReference>
<dbReference type="GO" id="GO:0003723">
    <property type="term" value="F:RNA binding"/>
    <property type="evidence" value="ECO:0007669"/>
    <property type="project" value="InterPro"/>
</dbReference>
<dbReference type="PANTHER" id="PTHR43191:SF2">
    <property type="entry name" value="RRNA METHYLTRANSFERASE 3, MITOCHONDRIAL"/>
    <property type="match status" value="1"/>
</dbReference>
<dbReference type="InterPro" id="IPR029026">
    <property type="entry name" value="tRNA_m1G_MTases_N"/>
</dbReference>
<dbReference type="CDD" id="cd18095">
    <property type="entry name" value="SpoU-like_rRNA-MTase"/>
    <property type="match status" value="1"/>
</dbReference>
<dbReference type="Pfam" id="PF00588">
    <property type="entry name" value="SpoU_methylase"/>
    <property type="match status" value="1"/>
</dbReference>
<evidence type="ECO:0000256" key="1">
    <source>
        <dbReference type="ARBA" id="ARBA00007228"/>
    </source>
</evidence>
<dbReference type="EMBL" id="JARGDL010000016">
    <property type="protein sequence ID" value="MDF1612630.1"/>
    <property type="molecule type" value="Genomic_DNA"/>
</dbReference>
<dbReference type="InterPro" id="IPR029064">
    <property type="entry name" value="Ribosomal_eL30-like_sf"/>
</dbReference>
<evidence type="ECO:0000313" key="6">
    <source>
        <dbReference type="Proteomes" id="UP001221302"/>
    </source>
</evidence>
<dbReference type="Gene3D" id="3.30.1330.30">
    <property type="match status" value="1"/>
</dbReference>
<feature type="domain" description="RNA 2-O ribose methyltransferase substrate binding" evidence="4">
    <location>
        <begin position="25"/>
        <end position="99"/>
    </location>
</feature>
<dbReference type="SUPFAM" id="SSF55315">
    <property type="entry name" value="L30e-like"/>
    <property type="match status" value="1"/>
</dbReference>
<sequence>MTKNELKFYSSLLQKKFRTEEKKFLVEGIKLIREAILSDFKCERIFFTSSFYEKYSDEIKYFEKLKIPFEQIHKKELEKLSDVKSPQEIIAVIHYKEKQQSNFNSKFIVALENINDPGNFGTIIRNCDWFGIDNIIASDDCAEIFSPKVIRASAGSVFHLNIFEEKEFCISLENYKSMGYKLYCSDLDGKNISEIKSNSKIIIALSNEANGPTNELLKLSDEIITIPKKGRAESLNVANASAVILYEMTK</sequence>
<reference evidence="5" key="1">
    <citation type="submission" date="2023-03" db="EMBL/GenBank/DDBJ databases">
        <title>Stygiobacter electus gen. nov., sp. nov., facultatively anaerobic thermotolerant bacterium of the class Ignavibacteria from a well of Yessentuki mineral water deposit.</title>
        <authorList>
            <person name="Podosokorskaya O.A."/>
            <person name="Elcheninov A.G."/>
            <person name="Petrova N.F."/>
            <person name="Zavarzina D.G."/>
            <person name="Kublanov I.V."/>
            <person name="Merkel A.Y."/>
        </authorList>
    </citation>
    <scope>NUCLEOTIDE SEQUENCE</scope>
    <source>
        <strain evidence="5">09-Me</strain>
    </source>
</reference>
<dbReference type="Proteomes" id="UP001221302">
    <property type="component" value="Unassembled WGS sequence"/>
</dbReference>
<protein>
    <submittedName>
        <fullName evidence="5">RNA methyltransferase</fullName>
    </submittedName>
</protein>
<name>A0AAE3TD61_9BACT</name>
<keyword evidence="3" id="KW-0808">Transferase</keyword>
<dbReference type="GO" id="GO:0005737">
    <property type="term" value="C:cytoplasm"/>
    <property type="evidence" value="ECO:0007669"/>
    <property type="project" value="UniProtKB-ARBA"/>
</dbReference>
<dbReference type="AlphaFoldDB" id="A0AAE3TD61"/>
<dbReference type="InterPro" id="IPR051259">
    <property type="entry name" value="rRNA_Methyltransferase"/>
</dbReference>
<dbReference type="Pfam" id="PF22435">
    <property type="entry name" value="MRM3-like_sub_bind"/>
    <property type="match status" value="1"/>
</dbReference>
<dbReference type="InterPro" id="IPR029028">
    <property type="entry name" value="Alpha/beta_knot_MTases"/>
</dbReference>
<dbReference type="InterPro" id="IPR053888">
    <property type="entry name" value="MRM3-like_sub_bind"/>
</dbReference>
<keyword evidence="6" id="KW-1185">Reference proteome</keyword>
<dbReference type="InterPro" id="IPR001537">
    <property type="entry name" value="SpoU_MeTrfase"/>
</dbReference>
<dbReference type="SMART" id="SM00967">
    <property type="entry name" value="SpoU_sub_bind"/>
    <property type="match status" value="1"/>
</dbReference>
<gene>
    <name evidence="5" type="ORF">P0M35_10750</name>
</gene>
<proteinExistence type="inferred from homology"/>